<gene>
    <name evidence="2" type="ORF">M8C21_025694</name>
</gene>
<evidence type="ECO:0000313" key="2">
    <source>
        <dbReference type="EMBL" id="KAI7732942.1"/>
    </source>
</evidence>
<keyword evidence="3" id="KW-1185">Reference proteome</keyword>
<proteinExistence type="predicted"/>
<dbReference type="EMBL" id="JAMZMK010010107">
    <property type="protein sequence ID" value="KAI7732942.1"/>
    <property type="molecule type" value="Genomic_DNA"/>
</dbReference>
<evidence type="ECO:0000259" key="1">
    <source>
        <dbReference type="Pfam" id="PF00483"/>
    </source>
</evidence>
<reference evidence="2" key="1">
    <citation type="submission" date="2022-06" db="EMBL/GenBank/DDBJ databases">
        <title>Uncovering the hologenomic basis of an extraordinary plant invasion.</title>
        <authorList>
            <person name="Bieker V.C."/>
            <person name="Martin M.D."/>
            <person name="Gilbert T."/>
            <person name="Hodgins K."/>
            <person name="Battlay P."/>
            <person name="Petersen B."/>
            <person name="Wilson J."/>
        </authorList>
    </citation>
    <scope>NUCLEOTIDE SEQUENCE</scope>
    <source>
        <strain evidence="2">AA19_3_7</strain>
        <tissue evidence="2">Leaf</tissue>
    </source>
</reference>
<dbReference type="AlphaFoldDB" id="A0AAD5G8Z2"/>
<dbReference type="Proteomes" id="UP001206925">
    <property type="component" value="Unassembled WGS sequence"/>
</dbReference>
<organism evidence="2 3">
    <name type="scientific">Ambrosia artemisiifolia</name>
    <name type="common">Common ragweed</name>
    <dbReference type="NCBI Taxonomy" id="4212"/>
    <lineage>
        <taxon>Eukaryota</taxon>
        <taxon>Viridiplantae</taxon>
        <taxon>Streptophyta</taxon>
        <taxon>Embryophyta</taxon>
        <taxon>Tracheophyta</taxon>
        <taxon>Spermatophyta</taxon>
        <taxon>Magnoliopsida</taxon>
        <taxon>eudicotyledons</taxon>
        <taxon>Gunneridae</taxon>
        <taxon>Pentapetalae</taxon>
        <taxon>asterids</taxon>
        <taxon>campanulids</taxon>
        <taxon>Asterales</taxon>
        <taxon>Asteraceae</taxon>
        <taxon>Asteroideae</taxon>
        <taxon>Heliantheae alliance</taxon>
        <taxon>Heliantheae</taxon>
        <taxon>Ambrosia</taxon>
    </lineage>
</organism>
<dbReference type="Pfam" id="PF00483">
    <property type="entry name" value="NTP_transferase"/>
    <property type="match status" value="1"/>
</dbReference>
<dbReference type="InterPro" id="IPR029044">
    <property type="entry name" value="Nucleotide-diphossugar_trans"/>
</dbReference>
<dbReference type="PANTHER" id="PTHR22572">
    <property type="entry name" value="SUGAR-1-PHOSPHATE GUANYL TRANSFERASE"/>
    <property type="match status" value="1"/>
</dbReference>
<dbReference type="SUPFAM" id="SSF53448">
    <property type="entry name" value="Nucleotide-diphospho-sugar transferases"/>
    <property type="match status" value="1"/>
</dbReference>
<dbReference type="Gene3D" id="3.90.550.10">
    <property type="entry name" value="Spore Coat Polysaccharide Biosynthesis Protein SpsA, Chain A"/>
    <property type="match status" value="1"/>
</dbReference>
<protein>
    <recommendedName>
        <fullName evidence="1">Nucleotidyl transferase domain-containing protein</fullName>
    </recommendedName>
</protein>
<feature type="domain" description="Nucleotidyl transferase" evidence="1">
    <location>
        <begin position="279"/>
        <end position="372"/>
    </location>
</feature>
<sequence length="389" mass="43086">MFCRLFSDDTLPQTYVSVISLSLFLKIKISLHSRDLLWLGSAKVRNSQRGVVVVASGSGRLWRWLYREISNHTVSLLAWIDGFIVSTVWGTVDLVPSDLLVWGCRYQPYGRKSLPCTAISGGSHGGCARCCCHRLQNRDQQLVGMVADKVAPPAFADIRWLSFITNFNPLAFSCGCLLHVVRLVMDGDSGFSRKESVIGKRLWQDVGNGKPQVACGGGEGDDAVEIQMATTEVVLNLSYHLHCSTGCREERGNLHSDVDQAAPVAVNREGICISTMLFRYLKEDKPHGSAGGLYYFRDILMEDNPSHIFLLNCDVCCGFPLPEMLDAHRRYGGMGTLLVIKVLAESASEFGELVADPVTKKLLHYTEKPETFVRIIFVESRNSLCGSLM</sequence>
<accession>A0AAD5G8Z2</accession>
<comment type="caution">
    <text evidence="2">The sequence shown here is derived from an EMBL/GenBank/DDBJ whole genome shotgun (WGS) entry which is preliminary data.</text>
</comment>
<evidence type="ECO:0000313" key="3">
    <source>
        <dbReference type="Proteomes" id="UP001206925"/>
    </source>
</evidence>
<dbReference type="InterPro" id="IPR005835">
    <property type="entry name" value="NTP_transferase_dom"/>
</dbReference>
<name>A0AAD5G8Z2_AMBAR</name>
<dbReference type="InterPro" id="IPR050486">
    <property type="entry name" value="Mannose-1P_guanyltransferase"/>
</dbReference>